<organism evidence="2 3">
    <name type="scientific">Zophobas morio</name>
    <dbReference type="NCBI Taxonomy" id="2755281"/>
    <lineage>
        <taxon>Eukaryota</taxon>
        <taxon>Metazoa</taxon>
        <taxon>Ecdysozoa</taxon>
        <taxon>Arthropoda</taxon>
        <taxon>Hexapoda</taxon>
        <taxon>Insecta</taxon>
        <taxon>Pterygota</taxon>
        <taxon>Neoptera</taxon>
        <taxon>Endopterygota</taxon>
        <taxon>Coleoptera</taxon>
        <taxon>Polyphaga</taxon>
        <taxon>Cucujiformia</taxon>
        <taxon>Tenebrionidae</taxon>
        <taxon>Zophobas</taxon>
    </lineage>
</organism>
<gene>
    <name evidence="2" type="ORF">Zmor_013042</name>
</gene>
<feature type="compositionally biased region" description="Basic and acidic residues" evidence="1">
    <location>
        <begin position="126"/>
        <end position="136"/>
    </location>
</feature>
<dbReference type="Proteomes" id="UP001168821">
    <property type="component" value="Unassembled WGS sequence"/>
</dbReference>
<evidence type="ECO:0000313" key="3">
    <source>
        <dbReference type="Proteomes" id="UP001168821"/>
    </source>
</evidence>
<dbReference type="AlphaFoldDB" id="A0AA38IEP9"/>
<protein>
    <submittedName>
        <fullName evidence="2">Uncharacterized protein</fullName>
    </submittedName>
</protein>
<evidence type="ECO:0000313" key="2">
    <source>
        <dbReference type="EMBL" id="KAJ3653809.1"/>
    </source>
</evidence>
<dbReference type="EMBL" id="JALNTZ010000004">
    <property type="protein sequence ID" value="KAJ3653809.1"/>
    <property type="molecule type" value="Genomic_DNA"/>
</dbReference>
<name>A0AA38IEP9_9CUCU</name>
<feature type="region of interest" description="Disordered" evidence="1">
    <location>
        <begin position="123"/>
        <end position="150"/>
    </location>
</feature>
<sequence length="150" mass="17115">MFQNSKTRYEGLSVFSVGLKWCPPVPGPLRSFRCVRVKFLRPSVSYPFGDAVFDRKFVPKLNYSTLYLLWKRRKSGRSLERVRRGASGGELSNSSLTQVSFESWSNHRKYLFTVFSGATGAHRSRRAEGARPRDRSPASAPMPQPPCRRI</sequence>
<comment type="caution">
    <text evidence="2">The sequence shown here is derived from an EMBL/GenBank/DDBJ whole genome shotgun (WGS) entry which is preliminary data.</text>
</comment>
<proteinExistence type="predicted"/>
<evidence type="ECO:0000256" key="1">
    <source>
        <dbReference type="SAM" id="MobiDB-lite"/>
    </source>
</evidence>
<keyword evidence="3" id="KW-1185">Reference proteome</keyword>
<accession>A0AA38IEP9</accession>
<feature type="compositionally biased region" description="Pro residues" evidence="1">
    <location>
        <begin position="140"/>
        <end position="150"/>
    </location>
</feature>
<reference evidence="2" key="1">
    <citation type="journal article" date="2023" name="G3 (Bethesda)">
        <title>Whole genome assemblies of Zophobas morio and Tenebrio molitor.</title>
        <authorList>
            <person name="Kaur S."/>
            <person name="Stinson S.A."/>
            <person name="diCenzo G.C."/>
        </authorList>
    </citation>
    <scope>NUCLEOTIDE SEQUENCE</scope>
    <source>
        <strain evidence="2">QUZm001</strain>
    </source>
</reference>